<sequence>MAAFYSTVGVTAFYSTVEEVRILTQFVDVLIDAGYLSLLALLHFATYCRCGLVLRWWDFTA</sequence>
<gene>
    <name evidence="1" type="ORF">Taro_047723</name>
</gene>
<dbReference type="Proteomes" id="UP000652761">
    <property type="component" value="Unassembled WGS sequence"/>
</dbReference>
<dbReference type="AlphaFoldDB" id="A0A843X5R3"/>
<accession>A0A843X5R3</accession>
<evidence type="ECO:0000313" key="2">
    <source>
        <dbReference type="Proteomes" id="UP000652761"/>
    </source>
</evidence>
<reference evidence="1" key="1">
    <citation type="submission" date="2017-07" db="EMBL/GenBank/DDBJ databases">
        <title>Taro Niue Genome Assembly and Annotation.</title>
        <authorList>
            <person name="Atibalentja N."/>
            <person name="Keating K."/>
            <person name="Fields C.J."/>
        </authorList>
    </citation>
    <scope>NUCLEOTIDE SEQUENCE</scope>
    <source>
        <strain evidence="1">Niue_2</strain>
        <tissue evidence="1">Leaf</tissue>
    </source>
</reference>
<comment type="caution">
    <text evidence="1">The sequence shown here is derived from an EMBL/GenBank/DDBJ whole genome shotgun (WGS) entry which is preliminary data.</text>
</comment>
<organism evidence="1 2">
    <name type="scientific">Colocasia esculenta</name>
    <name type="common">Wild taro</name>
    <name type="synonym">Arum esculentum</name>
    <dbReference type="NCBI Taxonomy" id="4460"/>
    <lineage>
        <taxon>Eukaryota</taxon>
        <taxon>Viridiplantae</taxon>
        <taxon>Streptophyta</taxon>
        <taxon>Embryophyta</taxon>
        <taxon>Tracheophyta</taxon>
        <taxon>Spermatophyta</taxon>
        <taxon>Magnoliopsida</taxon>
        <taxon>Liliopsida</taxon>
        <taxon>Araceae</taxon>
        <taxon>Aroideae</taxon>
        <taxon>Colocasieae</taxon>
        <taxon>Colocasia</taxon>
    </lineage>
</organism>
<evidence type="ECO:0000313" key="1">
    <source>
        <dbReference type="EMBL" id="MQM14791.1"/>
    </source>
</evidence>
<protein>
    <submittedName>
        <fullName evidence="1">Uncharacterized protein</fullName>
    </submittedName>
</protein>
<dbReference type="EMBL" id="NMUH01006235">
    <property type="protein sequence ID" value="MQM14791.1"/>
    <property type="molecule type" value="Genomic_DNA"/>
</dbReference>
<proteinExistence type="predicted"/>
<name>A0A843X5R3_COLES</name>
<keyword evidence="2" id="KW-1185">Reference proteome</keyword>